<dbReference type="PROSITE" id="PS00455">
    <property type="entry name" value="AMP_BINDING"/>
    <property type="match status" value="1"/>
</dbReference>
<accession>A0ABW8NP09</accession>
<feature type="domain" description="AMP-dependent synthetase/ligase" evidence="1">
    <location>
        <begin position="44"/>
        <end position="432"/>
    </location>
</feature>
<dbReference type="Proteomes" id="UP001620597">
    <property type="component" value="Unassembled WGS sequence"/>
</dbReference>
<dbReference type="InterPro" id="IPR042099">
    <property type="entry name" value="ANL_N_sf"/>
</dbReference>
<reference evidence="2 3" key="1">
    <citation type="submission" date="2024-03" db="EMBL/GenBank/DDBJ databases">
        <title>High-quality draft genome sequence of Oceanobacter sp. wDCs-4.</title>
        <authorList>
            <person name="Dong C."/>
        </authorList>
    </citation>
    <scope>NUCLEOTIDE SEQUENCE [LARGE SCALE GENOMIC DNA]</scope>
    <source>
        <strain evidence="3">wDCs-4</strain>
    </source>
</reference>
<sequence>MGTQSVFEQLPTPLASVSTDDQGVIIMESDMALLPYARCVGDWLEKWAQQTPDAILVGEPLRLANPEAEGWRTLTYQAFRDQVRQLAQGMLTLGLSPQRPVLILSGNSIDHALIKMAAMHVGVPVTSLSVAYSMFAGKYDRLVAAVERLTPGLIFAEQGQTFAQPLASLKGDHQVVVSSGLEALADVQQPVMLLATLADAQVTALVDERFAEINPETPAKYMLTSGSTGHPKIVVVTQRMMCSNQQMIAQCYPFVEATPPVVLDWLPWSHTFGTNHNFNLVLRNGGSLYIDDGRPMPGMVEKTVANIREIKPTLFFNVPKGYEALLPMLQQDKSLASAFFANLQLVFYAAASLSEPVWKALKALAAEQGKDPLFSTEWGSTETAPANTNVNWRLDKAGNIGIPMPGVALKFVPNGSKLELRVKGPNVFKEYLHDREKTIDSFDLDGFYKIGDAGRLADPTNPSAGVLFDGRVSEDFKLSTGTWVCVATMRKRVVEAFDGLVSDALITGHDQDYIGLVVFPSPGIYQLGGDSSGQMTAADLLANPPLQQAFVAALDAVNAQAKGSSQRIAKVVLADQAPSLDLGEVTDKGNLNQRKLLDTRKDLIASLYADNHSPLNAGAMITI</sequence>
<protein>
    <submittedName>
        <fullName evidence="2">Feruloyl-CoA synthase</fullName>
    </submittedName>
</protein>
<evidence type="ECO:0000313" key="3">
    <source>
        <dbReference type="Proteomes" id="UP001620597"/>
    </source>
</evidence>
<dbReference type="InterPro" id="IPR020845">
    <property type="entry name" value="AMP-binding_CS"/>
</dbReference>
<dbReference type="Pfam" id="PF00501">
    <property type="entry name" value="AMP-binding"/>
    <property type="match status" value="1"/>
</dbReference>
<dbReference type="PANTHER" id="PTHR24096">
    <property type="entry name" value="LONG-CHAIN-FATTY-ACID--COA LIGASE"/>
    <property type="match status" value="1"/>
</dbReference>
<dbReference type="Gene3D" id="3.40.50.12780">
    <property type="entry name" value="N-terminal domain of ligase-like"/>
    <property type="match status" value="1"/>
</dbReference>
<organism evidence="2 3">
    <name type="scientific">Oceanobacter antarcticus</name>
    <dbReference type="NCBI Taxonomy" id="3133425"/>
    <lineage>
        <taxon>Bacteria</taxon>
        <taxon>Pseudomonadati</taxon>
        <taxon>Pseudomonadota</taxon>
        <taxon>Gammaproteobacteria</taxon>
        <taxon>Oceanospirillales</taxon>
        <taxon>Oceanospirillaceae</taxon>
        <taxon>Oceanobacter</taxon>
    </lineage>
</organism>
<evidence type="ECO:0000313" key="2">
    <source>
        <dbReference type="EMBL" id="MFK4754606.1"/>
    </source>
</evidence>
<dbReference type="SUPFAM" id="SSF56801">
    <property type="entry name" value="Acetyl-CoA synthetase-like"/>
    <property type="match status" value="1"/>
</dbReference>
<gene>
    <name evidence="2" type="ORF">WG929_19570</name>
</gene>
<dbReference type="Pfam" id="PF23562">
    <property type="entry name" value="AMP-binding_C_3"/>
    <property type="match status" value="1"/>
</dbReference>
<dbReference type="PANTHER" id="PTHR24096:SF420">
    <property type="entry name" value="LONG-CHAIN-FATTY-ACID--COA LIGASE-RELATED"/>
    <property type="match status" value="1"/>
</dbReference>
<evidence type="ECO:0000259" key="1">
    <source>
        <dbReference type="Pfam" id="PF00501"/>
    </source>
</evidence>
<dbReference type="EMBL" id="JBBKTX010000036">
    <property type="protein sequence ID" value="MFK4754606.1"/>
    <property type="molecule type" value="Genomic_DNA"/>
</dbReference>
<name>A0ABW8NP09_9GAMM</name>
<dbReference type="InterPro" id="IPR000873">
    <property type="entry name" value="AMP-dep_synth/lig_dom"/>
</dbReference>
<keyword evidence="3" id="KW-1185">Reference proteome</keyword>
<comment type="caution">
    <text evidence="2">The sequence shown here is derived from an EMBL/GenBank/DDBJ whole genome shotgun (WGS) entry which is preliminary data.</text>
</comment>
<proteinExistence type="predicted"/>
<dbReference type="RefSeq" id="WP_416207433.1">
    <property type="nucleotide sequence ID" value="NZ_JBBKTX010000036.1"/>
</dbReference>